<accession>X1UUW6</accession>
<dbReference type="AlphaFoldDB" id="X1UUW6"/>
<reference evidence="1" key="1">
    <citation type="journal article" date="2014" name="Front. Microbiol.">
        <title>High frequency of phylogenetically diverse reductive dehalogenase-homologous genes in deep subseafloor sedimentary metagenomes.</title>
        <authorList>
            <person name="Kawai M."/>
            <person name="Futagami T."/>
            <person name="Toyoda A."/>
            <person name="Takaki Y."/>
            <person name="Nishi S."/>
            <person name="Hori S."/>
            <person name="Arai W."/>
            <person name="Tsubouchi T."/>
            <person name="Morono Y."/>
            <person name="Uchiyama I."/>
            <person name="Ito T."/>
            <person name="Fujiyama A."/>
            <person name="Inagaki F."/>
            <person name="Takami H."/>
        </authorList>
    </citation>
    <scope>NUCLEOTIDE SEQUENCE</scope>
    <source>
        <strain evidence="1">Expedition CK06-06</strain>
    </source>
</reference>
<organism evidence="1">
    <name type="scientific">marine sediment metagenome</name>
    <dbReference type="NCBI Taxonomy" id="412755"/>
    <lineage>
        <taxon>unclassified sequences</taxon>
        <taxon>metagenomes</taxon>
        <taxon>ecological metagenomes</taxon>
    </lineage>
</organism>
<dbReference type="EMBL" id="BARW01020823">
    <property type="protein sequence ID" value="GAI96144.1"/>
    <property type="molecule type" value="Genomic_DNA"/>
</dbReference>
<comment type="caution">
    <text evidence="1">The sequence shown here is derived from an EMBL/GenBank/DDBJ whole genome shotgun (WGS) entry which is preliminary data.</text>
</comment>
<evidence type="ECO:0000313" key="1">
    <source>
        <dbReference type="EMBL" id="GAI96144.1"/>
    </source>
</evidence>
<protein>
    <submittedName>
        <fullName evidence="1">Uncharacterized protein</fullName>
    </submittedName>
</protein>
<gene>
    <name evidence="1" type="ORF">S12H4_35105</name>
</gene>
<proteinExistence type="predicted"/>
<name>X1UUW6_9ZZZZ</name>
<sequence length="54" mass="5997">LVTDLSTRVANLSWLGRSGLGFGRDLAFNLALFSLERVDEPGMEIEYLSLAIRL</sequence>
<feature type="non-terminal residue" evidence="1">
    <location>
        <position position="1"/>
    </location>
</feature>